<reference evidence="4" key="2">
    <citation type="journal article" date="2023" name="IMA Fungus">
        <title>Comparative genomic study of the Penicillium genus elucidates a diverse pangenome and 15 lateral gene transfer events.</title>
        <authorList>
            <person name="Petersen C."/>
            <person name="Sorensen T."/>
            <person name="Nielsen M.R."/>
            <person name="Sondergaard T.E."/>
            <person name="Sorensen J.L."/>
            <person name="Fitzpatrick D.A."/>
            <person name="Frisvad J.C."/>
            <person name="Nielsen K.L."/>
        </authorList>
    </citation>
    <scope>NUCLEOTIDE SEQUENCE</scope>
    <source>
        <strain evidence="4">IBT 29677</strain>
    </source>
</reference>
<evidence type="ECO:0000313" key="5">
    <source>
        <dbReference type="Proteomes" id="UP001147747"/>
    </source>
</evidence>
<evidence type="ECO:0008006" key="6">
    <source>
        <dbReference type="Google" id="ProtNLM"/>
    </source>
</evidence>
<dbReference type="AlphaFoldDB" id="A0A9W9W7X8"/>
<dbReference type="InterPro" id="IPR028345">
    <property type="entry name" value="Antibiotic_NAT-like"/>
</dbReference>
<evidence type="ECO:0000256" key="2">
    <source>
        <dbReference type="ARBA" id="ARBA00022679"/>
    </source>
</evidence>
<evidence type="ECO:0000256" key="3">
    <source>
        <dbReference type="ARBA" id="ARBA00023315"/>
    </source>
</evidence>
<dbReference type="InterPro" id="IPR003679">
    <property type="entry name" value="Amioglycoside_AcTrfase"/>
</dbReference>
<dbReference type="GeneID" id="81365565"/>
<proteinExistence type="inferred from homology"/>
<organism evidence="4 5">
    <name type="scientific">Penicillium cosmopolitanum</name>
    <dbReference type="NCBI Taxonomy" id="1131564"/>
    <lineage>
        <taxon>Eukaryota</taxon>
        <taxon>Fungi</taxon>
        <taxon>Dikarya</taxon>
        <taxon>Ascomycota</taxon>
        <taxon>Pezizomycotina</taxon>
        <taxon>Eurotiomycetes</taxon>
        <taxon>Eurotiomycetidae</taxon>
        <taxon>Eurotiales</taxon>
        <taxon>Aspergillaceae</taxon>
        <taxon>Penicillium</taxon>
    </lineage>
</organism>
<dbReference type="PANTHER" id="PTHR11104:SF0">
    <property type="entry name" value="SPBETA PROPHAGE-DERIVED AMINOGLYCOSIDE N(3')-ACETYLTRANSFERASE-LIKE PROTEIN YOKD"/>
    <property type="match status" value="1"/>
</dbReference>
<gene>
    <name evidence="4" type="ORF">N7509_001948</name>
</gene>
<dbReference type="EMBL" id="JAPZBU010000004">
    <property type="protein sequence ID" value="KAJ5408065.1"/>
    <property type="molecule type" value="Genomic_DNA"/>
</dbReference>
<accession>A0A9W9W7X8</accession>
<keyword evidence="3" id="KW-0012">Acyltransferase</keyword>
<keyword evidence="5" id="KW-1185">Reference proteome</keyword>
<dbReference type="GO" id="GO:0008080">
    <property type="term" value="F:N-acetyltransferase activity"/>
    <property type="evidence" value="ECO:0007669"/>
    <property type="project" value="InterPro"/>
</dbReference>
<dbReference type="OrthoDB" id="9987540at2759"/>
<name>A0A9W9W7X8_9EURO</name>
<evidence type="ECO:0000256" key="1">
    <source>
        <dbReference type="ARBA" id="ARBA00006383"/>
    </source>
</evidence>
<dbReference type="SUPFAM" id="SSF110710">
    <property type="entry name" value="TTHA0583/YokD-like"/>
    <property type="match status" value="1"/>
</dbReference>
<comment type="similarity">
    <text evidence="1">Belongs to the antibiotic N-acetyltransferase family.</text>
</comment>
<dbReference type="Pfam" id="PF02522">
    <property type="entry name" value="Antibiotic_NAT"/>
    <property type="match status" value="1"/>
</dbReference>
<dbReference type="PANTHER" id="PTHR11104">
    <property type="entry name" value="AMINOGLYCOSIDE N3-ACETYLTRANSFERASE"/>
    <property type="match status" value="1"/>
</dbReference>
<reference evidence="4" key="1">
    <citation type="submission" date="2022-12" db="EMBL/GenBank/DDBJ databases">
        <authorList>
            <person name="Petersen C."/>
        </authorList>
    </citation>
    <scope>NUCLEOTIDE SEQUENCE</scope>
    <source>
        <strain evidence="4">IBT 29677</strain>
    </source>
</reference>
<sequence length="265" mass="29144">MFFNSPIKYNKSNLIEDFEHAGIKKGDCILLHSSLSRIGWVNGGAVTVITALLDVLGSEGTLVVPTHSGDNSDPSGWKNPPLPEEWWEKFREEMPAYDARTTPTFLMGVIPELLRNWPGAIRSDHPQTSFAAVGPLAKKITAGHALDCQLGERSPLARLEEVGAKVMLLGVTFNSCTAFHLAEYRNSPRLDKNRFVAMVDGSRQWVSVSDITFEDSDFGEIGCQVMKTGSFKEVSVGATHCWTFSIADAISTATTWMEAHRNNLA</sequence>
<dbReference type="Proteomes" id="UP001147747">
    <property type="component" value="Unassembled WGS sequence"/>
</dbReference>
<evidence type="ECO:0000313" key="4">
    <source>
        <dbReference type="EMBL" id="KAJ5408065.1"/>
    </source>
</evidence>
<comment type="caution">
    <text evidence="4">The sequence shown here is derived from an EMBL/GenBank/DDBJ whole genome shotgun (WGS) entry which is preliminary data.</text>
</comment>
<dbReference type="GO" id="GO:0046677">
    <property type="term" value="P:response to antibiotic"/>
    <property type="evidence" value="ECO:0007669"/>
    <property type="project" value="InterPro"/>
</dbReference>
<protein>
    <recommendedName>
        <fullName evidence="6">Aminoglycoside N(3)-acetyltransferase</fullName>
    </recommendedName>
</protein>
<keyword evidence="2" id="KW-0808">Transferase</keyword>
<dbReference type="RefSeq" id="XP_056492380.1">
    <property type="nucleotide sequence ID" value="XM_056626585.1"/>
</dbReference>